<gene>
    <name evidence="3" type="ordered locus">Clos_1907</name>
</gene>
<dbReference type="STRING" id="350688.Clos_1907"/>
<dbReference type="eggNOG" id="COG4962">
    <property type="taxonomic scope" value="Bacteria"/>
</dbReference>
<dbReference type="Gene3D" id="3.30.450.380">
    <property type="match status" value="1"/>
</dbReference>
<dbReference type="Proteomes" id="UP000000269">
    <property type="component" value="Chromosome"/>
</dbReference>
<dbReference type="PANTHER" id="PTHR30486:SF6">
    <property type="entry name" value="TYPE IV PILUS RETRACTATION ATPASE PILT"/>
    <property type="match status" value="1"/>
</dbReference>
<dbReference type="InterPro" id="IPR050921">
    <property type="entry name" value="T4SS_GSP_E_ATPase"/>
</dbReference>
<sequence length="450" mass="51134">MIVNRIEERSFQRQNRQSDEQVFISIYDVISRIADEVVKSHKDLIADITLSKSPKSALEKVVLKIIANKNYKVAEVNRQDLVREVMDHILGYGIMQKYIDLPDFNNAYINGPDNVWIKCGNKMERVSVSFGSNENLLSYIQTTIQANLKGEINENKALVKFEDKENKLRIICGISPVTTLSPTIIFRKHRDDAYSMKELVDIGMLSEEQGKTLVRYARAGANMMFVGKGGAGKTTLMRAILEELNKETRILVMEEHPELFLKHPNAIHTLVKRNEHGQIYGIREISDMGLLMSIDAYVYGEIREGEAMTFFNGAFAGNQTFNTAHAGSAKKTLRKMMINMKMSGTNLSDEVLLDILYESVNIIVYLDSFTIAEIVEINSEAEEKYNYLWKFKVDRREATFIEGKPIKAGFIESEDLITKLIQSDLLKEGDLDAYNADNVASLYGVTFNHH</sequence>
<evidence type="ECO:0000259" key="2">
    <source>
        <dbReference type="Pfam" id="PF00437"/>
    </source>
</evidence>
<dbReference type="Gene3D" id="3.40.50.300">
    <property type="entry name" value="P-loop containing nucleotide triphosphate hydrolases"/>
    <property type="match status" value="1"/>
</dbReference>
<dbReference type="EMBL" id="CP000853">
    <property type="protein sequence ID" value="ABW19447.1"/>
    <property type="molecule type" value="Genomic_DNA"/>
</dbReference>
<dbReference type="Pfam" id="PF00437">
    <property type="entry name" value="T2SSE"/>
    <property type="match status" value="1"/>
</dbReference>
<dbReference type="RefSeq" id="WP_012159759.1">
    <property type="nucleotide sequence ID" value="NC_009922.1"/>
</dbReference>
<reference evidence="4" key="1">
    <citation type="submission" date="2007-10" db="EMBL/GenBank/DDBJ databases">
        <title>Complete genome of Alkaliphilus oremlandii OhILAs.</title>
        <authorList>
            <person name="Copeland A."/>
            <person name="Lucas S."/>
            <person name="Lapidus A."/>
            <person name="Barry K."/>
            <person name="Detter J.C."/>
            <person name="Glavina del Rio T."/>
            <person name="Hammon N."/>
            <person name="Israni S."/>
            <person name="Dalin E."/>
            <person name="Tice H."/>
            <person name="Pitluck S."/>
            <person name="Chain P."/>
            <person name="Malfatti S."/>
            <person name="Shin M."/>
            <person name="Vergez L."/>
            <person name="Schmutz J."/>
            <person name="Larimer F."/>
            <person name="Land M."/>
            <person name="Hauser L."/>
            <person name="Kyrpides N."/>
            <person name="Mikhailova N."/>
            <person name="Stolz J.F."/>
            <person name="Dawson A."/>
            <person name="Fisher E."/>
            <person name="Crable B."/>
            <person name="Perera E."/>
            <person name="Lisak J."/>
            <person name="Ranganathan M."/>
            <person name="Basu P."/>
            <person name="Richardson P."/>
        </authorList>
    </citation>
    <scope>NUCLEOTIDE SEQUENCE [LARGE SCALE GENOMIC DNA]</scope>
    <source>
        <strain evidence="4">OhILAs</strain>
    </source>
</reference>
<feature type="domain" description="Bacterial type II secretion system protein E" evidence="2">
    <location>
        <begin position="103"/>
        <end position="351"/>
    </location>
</feature>
<dbReference type="GO" id="GO:0016887">
    <property type="term" value="F:ATP hydrolysis activity"/>
    <property type="evidence" value="ECO:0007669"/>
    <property type="project" value="InterPro"/>
</dbReference>
<keyword evidence="4" id="KW-1185">Reference proteome</keyword>
<name>A8MI15_ALKOO</name>
<dbReference type="KEGG" id="aoe:Clos_1907"/>
<accession>A8MI15</accession>
<proteinExistence type="inferred from homology"/>
<evidence type="ECO:0000313" key="3">
    <source>
        <dbReference type="EMBL" id="ABW19447.1"/>
    </source>
</evidence>
<evidence type="ECO:0000313" key="4">
    <source>
        <dbReference type="Proteomes" id="UP000000269"/>
    </source>
</evidence>
<dbReference type="SUPFAM" id="SSF52540">
    <property type="entry name" value="P-loop containing nucleoside triphosphate hydrolases"/>
    <property type="match status" value="1"/>
</dbReference>
<dbReference type="InterPro" id="IPR001482">
    <property type="entry name" value="T2SS/T4SS_dom"/>
</dbReference>
<organism evidence="3 4">
    <name type="scientific">Alkaliphilus oremlandii (strain OhILAs)</name>
    <name type="common">Clostridium oremlandii (strain OhILAs)</name>
    <dbReference type="NCBI Taxonomy" id="350688"/>
    <lineage>
        <taxon>Bacteria</taxon>
        <taxon>Bacillati</taxon>
        <taxon>Bacillota</taxon>
        <taxon>Clostridia</taxon>
        <taxon>Peptostreptococcales</taxon>
        <taxon>Natronincolaceae</taxon>
        <taxon>Alkaliphilus</taxon>
    </lineage>
</organism>
<dbReference type="PANTHER" id="PTHR30486">
    <property type="entry name" value="TWITCHING MOTILITY PROTEIN PILT"/>
    <property type="match status" value="1"/>
</dbReference>
<comment type="similarity">
    <text evidence="1">Belongs to the GSP E family.</text>
</comment>
<protein>
    <submittedName>
        <fullName evidence="3">Type II secretion system protein E</fullName>
    </submittedName>
</protein>
<evidence type="ECO:0000256" key="1">
    <source>
        <dbReference type="ARBA" id="ARBA00006611"/>
    </source>
</evidence>
<dbReference type="InterPro" id="IPR027417">
    <property type="entry name" value="P-loop_NTPase"/>
</dbReference>
<dbReference type="HOGENOM" id="CLU_607852_0_0_9"/>
<dbReference type="AlphaFoldDB" id="A8MI15"/>